<dbReference type="EMBL" id="JADEWB010000124">
    <property type="protein sequence ID" value="MBE9237877.1"/>
    <property type="molecule type" value="Genomic_DNA"/>
</dbReference>
<reference evidence="2 3" key="1">
    <citation type="submission" date="2020-10" db="EMBL/GenBank/DDBJ databases">
        <authorList>
            <person name="Castelo-Branco R."/>
            <person name="Eusebio N."/>
            <person name="Adriana R."/>
            <person name="Vieira A."/>
            <person name="Brugerolle De Fraissinette N."/>
            <person name="Rezende De Castro R."/>
            <person name="Schneider M.P."/>
            <person name="Vasconcelos V."/>
            <person name="Leao P.N."/>
        </authorList>
    </citation>
    <scope>NUCLEOTIDE SEQUENCE [LARGE SCALE GENOMIC DNA]</scope>
    <source>
        <strain evidence="2 3">LEGE 00250</strain>
    </source>
</reference>
<name>A0ABR9VHA6_9CYAN</name>
<organism evidence="2 3">
    <name type="scientific">Sphaerospermopsis aphanizomenoides LEGE 00250</name>
    <dbReference type="NCBI Taxonomy" id="2777972"/>
    <lineage>
        <taxon>Bacteria</taxon>
        <taxon>Bacillati</taxon>
        <taxon>Cyanobacteriota</taxon>
        <taxon>Cyanophyceae</taxon>
        <taxon>Nostocales</taxon>
        <taxon>Aphanizomenonaceae</taxon>
        <taxon>Sphaerospermopsis</taxon>
        <taxon>Sphaerospermopsis aphanizomenoides</taxon>
    </lineage>
</organism>
<sequence>MPKKTTHPYTERLAFERLLVLIATLLKYPGVGSPEYVESGDNKNHDAISIVRIYLQQLAQELNIELPDNYPAVATLRKDLETLRRYGILDQRMYRWGYYLGTGALSTAELKVAFNAIASQAQYQGDAQTRRIYETLSKRLRGLDMELKGEFFYPTRQHLNRAIIHTDPEEMAAKGENRDTLFHQLPLLEQAISQGQAIEISRTKDLYGSNRTGRFQVFPLQLIYHDIAWYLLHELCENGHLVMGRINRFNSHCYPVKIPARGLEKQRASLTKAYKLFENGWGLNLGDSESQQLELTGNLQFVKVKVRFYYPISNFILEGERRHLNQKIILGEIDKNNGEYKFIEYHVELPPRSLGEFIRWVYRYMDKAEILSPPELIKQHSQAAQNLYNRYSSERLFEKY</sequence>
<dbReference type="RefSeq" id="WP_193943582.1">
    <property type="nucleotide sequence ID" value="NZ_JADEWB010000124.1"/>
</dbReference>
<feature type="domain" description="WCX" evidence="1">
    <location>
        <begin position="344"/>
        <end position="384"/>
    </location>
</feature>
<protein>
    <submittedName>
        <fullName evidence="2">WYL domain-containing protein</fullName>
    </submittedName>
</protein>
<evidence type="ECO:0000259" key="1">
    <source>
        <dbReference type="Pfam" id="PF25583"/>
    </source>
</evidence>
<dbReference type="InterPro" id="IPR057727">
    <property type="entry name" value="WCX_dom"/>
</dbReference>
<evidence type="ECO:0000313" key="2">
    <source>
        <dbReference type="EMBL" id="MBE9237877.1"/>
    </source>
</evidence>
<proteinExistence type="predicted"/>
<accession>A0ABR9VHA6</accession>
<keyword evidence="3" id="KW-1185">Reference proteome</keyword>
<dbReference type="Pfam" id="PF25583">
    <property type="entry name" value="WCX"/>
    <property type="match status" value="1"/>
</dbReference>
<evidence type="ECO:0000313" key="3">
    <source>
        <dbReference type="Proteomes" id="UP000606776"/>
    </source>
</evidence>
<comment type="caution">
    <text evidence="2">The sequence shown here is derived from an EMBL/GenBank/DDBJ whole genome shotgun (WGS) entry which is preliminary data.</text>
</comment>
<dbReference type="Proteomes" id="UP000606776">
    <property type="component" value="Unassembled WGS sequence"/>
</dbReference>
<gene>
    <name evidence="2" type="ORF">IQ227_18035</name>
</gene>